<dbReference type="AlphaFoldDB" id="A0A2J7QFU7"/>
<dbReference type="OrthoDB" id="6601492at2759"/>
<keyword evidence="3" id="KW-1185">Reference proteome</keyword>
<dbReference type="InParanoid" id="A0A2J7QFU7"/>
<organism evidence="2 3">
    <name type="scientific">Cryptotermes secundus</name>
    <dbReference type="NCBI Taxonomy" id="105785"/>
    <lineage>
        <taxon>Eukaryota</taxon>
        <taxon>Metazoa</taxon>
        <taxon>Ecdysozoa</taxon>
        <taxon>Arthropoda</taxon>
        <taxon>Hexapoda</taxon>
        <taxon>Insecta</taxon>
        <taxon>Pterygota</taxon>
        <taxon>Neoptera</taxon>
        <taxon>Polyneoptera</taxon>
        <taxon>Dictyoptera</taxon>
        <taxon>Blattodea</taxon>
        <taxon>Blattoidea</taxon>
        <taxon>Termitoidae</taxon>
        <taxon>Kalotermitidae</taxon>
        <taxon>Cryptotermitinae</taxon>
        <taxon>Cryptotermes</taxon>
    </lineage>
</organism>
<comment type="caution">
    <text evidence="2">The sequence shown here is derived from an EMBL/GenBank/DDBJ whole genome shotgun (WGS) entry which is preliminary data.</text>
</comment>
<accession>A0A2J7QFU7</accession>
<dbReference type="Pfam" id="PF05699">
    <property type="entry name" value="Dimer_Tnp_hAT"/>
    <property type="match status" value="1"/>
</dbReference>
<dbReference type="InterPro" id="IPR008906">
    <property type="entry name" value="HATC_C_dom"/>
</dbReference>
<dbReference type="SUPFAM" id="SSF53098">
    <property type="entry name" value="Ribonuclease H-like"/>
    <property type="match status" value="1"/>
</dbReference>
<evidence type="ECO:0000313" key="2">
    <source>
        <dbReference type="EMBL" id="PNF27467.1"/>
    </source>
</evidence>
<evidence type="ECO:0000259" key="1">
    <source>
        <dbReference type="Pfam" id="PF05699"/>
    </source>
</evidence>
<evidence type="ECO:0000313" key="3">
    <source>
        <dbReference type="Proteomes" id="UP000235965"/>
    </source>
</evidence>
<dbReference type="InterPro" id="IPR012337">
    <property type="entry name" value="RNaseH-like_sf"/>
</dbReference>
<dbReference type="InterPro" id="IPR052958">
    <property type="entry name" value="IFN-induced_PKR_regulator"/>
</dbReference>
<gene>
    <name evidence="2" type="ORF">B7P43_G08987</name>
</gene>
<dbReference type="PANTHER" id="PTHR46289:SF14">
    <property type="entry name" value="DUF4371 DOMAIN-CONTAINING PROTEIN"/>
    <property type="match status" value="1"/>
</dbReference>
<dbReference type="Proteomes" id="UP000235965">
    <property type="component" value="Unassembled WGS sequence"/>
</dbReference>
<dbReference type="EMBL" id="NEVH01014841">
    <property type="protein sequence ID" value="PNF27467.1"/>
    <property type="molecule type" value="Genomic_DNA"/>
</dbReference>
<dbReference type="PANTHER" id="PTHR46289">
    <property type="entry name" value="52 KDA REPRESSOR OF THE INHIBITOR OF THE PROTEIN KINASE-LIKE PROTEIN-RELATED"/>
    <property type="match status" value="1"/>
</dbReference>
<proteinExistence type="predicted"/>
<reference evidence="2 3" key="1">
    <citation type="submission" date="2017-12" db="EMBL/GenBank/DDBJ databases">
        <title>Hemimetabolous genomes reveal molecular basis of termite eusociality.</title>
        <authorList>
            <person name="Harrison M.C."/>
            <person name="Jongepier E."/>
            <person name="Robertson H.M."/>
            <person name="Arning N."/>
            <person name="Bitard-Feildel T."/>
            <person name="Chao H."/>
            <person name="Childers C.P."/>
            <person name="Dinh H."/>
            <person name="Doddapaneni H."/>
            <person name="Dugan S."/>
            <person name="Gowin J."/>
            <person name="Greiner C."/>
            <person name="Han Y."/>
            <person name="Hu H."/>
            <person name="Hughes D.S.T."/>
            <person name="Huylmans A.-K."/>
            <person name="Kemena C."/>
            <person name="Kremer L.P.M."/>
            <person name="Lee S.L."/>
            <person name="Lopez-Ezquerra A."/>
            <person name="Mallet L."/>
            <person name="Monroy-Kuhn J.M."/>
            <person name="Moser A."/>
            <person name="Murali S.C."/>
            <person name="Muzny D.M."/>
            <person name="Otani S."/>
            <person name="Piulachs M.-D."/>
            <person name="Poelchau M."/>
            <person name="Qu J."/>
            <person name="Schaub F."/>
            <person name="Wada-Katsumata A."/>
            <person name="Worley K.C."/>
            <person name="Xie Q."/>
            <person name="Ylla G."/>
            <person name="Poulsen M."/>
            <person name="Gibbs R.A."/>
            <person name="Schal C."/>
            <person name="Richards S."/>
            <person name="Belles X."/>
            <person name="Korb J."/>
            <person name="Bornberg-Bauer E."/>
        </authorList>
    </citation>
    <scope>NUCLEOTIDE SEQUENCE [LARGE SCALE GENOMIC DNA]</scope>
    <source>
        <tissue evidence="2">Whole body</tissue>
    </source>
</reference>
<name>A0A2J7QFU7_9NEOP</name>
<protein>
    <recommendedName>
        <fullName evidence="1">HAT C-terminal dimerisation domain-containing protein</fullName>
    </recommendedName>
</protein>
<sequence>MKVGIPYPSSTSWNFNIRTINRVHENLQPLINCLTEIQSTSNADQTIAEATGILKYLNDDNLKFWLELFHQIMPHVKIIYNKMQSREISMFKVDEYITDFKTATLELRNSQYCENPSKTLMAEAKEVCDCICVDIMDRYSSTKHLVAAKLFNKKCFTSFTCKNECPTEEIVLTTEAYPMTDKEKLETELKLFYCRSDIHEYCTLIELLKFILENNLDDAFSEITKLIKILLTVPMTTSEAERSFSTLKRIKTFLRSTMNSERLNALAVLSMEKNFLSCHPEIKMESINLFAQIKKKKNGFHF</sequence>
<dbReference type="GO" id="GO:0046983">
    <property type="term" value="F:protein dimerization activity"/>
    <property type="evidence" value="ECO:0007669"/>
    <property type="project" value="InterPro"/>
</dbReference>
<dbReference type="STRING" id="105785.A0A2J7QFU7"/>
<feature type="domain" description="HAT C-terminal dimerisation" evidence="1">
    <location>
        <begin position="218"/>
        <end position="274"/>
    </location>
</feature>